<organism evidence="2 3">
    <name type="scientific">Caenorhabditis japonica</name>
    <dbReference type="NCBI Taxonomy" id="281687"/>
    <lineage>
        <taxon>Eukaryota</taxon>
        <taxon>Metazoa</taxon>
        <taxon>Ecdysozoa</taxon>
        <taxon>Nematoda</taxon>
        <taxon>Chromadorea</taxon>
        <taxon>Rhabditida</taxon>
        <taxon>Rhabditina</taxon>
        <taxon>Rhabditomorpha</taxon>
        <taxon>Rhabditoidea</taxon>
        <taxon>Rhabditidae</taxon>
        <taxon>Peloderinae</taxon>
        <taxon>Caenorhabditis</taxon>
    </lineage>
</organism>
<accession>A0A8R1EDT9</accession>
<keyword evidence="3" id="KW-1185">Reference proteome</keyword>
<feature type="compositionally biased region" description="Polar residues" evidence="1">
    <location>
        <begin position="1"/>
        <end position="10"/>
    </location>
</feature>
<feature type="compositionally biased region" description="Low complexity" evidence="1">
    <location>
        <begin position="11"/>
        <end position="25"/>
    </location>
</feature>
<evidence type="ECO:0000256" key="1">
    <source>
        <dbReference type="SAM" id="MobiDB-lite"/>
    </source>
</evidence>
<dbReference type="Proteomes" id="UP000005237">
    <property type="component" value="Unassembled WGS sequence"/>
</dbReference>
<sequence length="133" mass="14290">MTSRDSSQMYNPANLPALATTTPTTKASRVSTSTRPRQAILSGLSHWAPSAMTNARGNNSAASASTTNSQGVLMVGPNFKKSPYWRMKMRFIAPIFLIPVPQSRIDGAALIGLTAVLKVLSLSSNNRHFSLKV</sequence>
<reference evidence="3" key="1">
    <citation type="submission" date="2010-08" db="EMBL/GenBank/DDBJ databases">
        <authorList>
            <consortium name="Caenorhabditis japonica Sequencing Consortium"/>
            <person name="Wilson R.K."/>
        </authorList>
    </citation>
    <scope>NUCLEOTIDE SEQUENCE [LARGE SCALE GENOMIC DNA]</scope>
    <source>
        <strain evidence="3">DF5081</strain>
    </source>
</reference>
<evidence type="ECO:0000313" key="3">
    <source>
        <dbReference type="Proteomes" id="UP000005237"/>
    </source>
</evidence>
<feature type="compositionally biased region" description="Polar residues" evidence="1">
    <location>
        <begin position="26"/>
        <end position="35"/>
    </location>
</feature>
<protein>
    <submittedName>
        <fullName evidence="2">Uncharacterized protein</fullName>
    </submittedName>
</protein>
<dbReference type="EnsemblMetazoa" id="CJA33330.1">
    <property type="protein sequence ID" value="CJA33330.1"/>
    <property type="gene ID" value="WBGene00209177"/>
</dbReference>
<feature type="region of interest" description="Disordered" evidence="1">
    <location>
        <begin position="1"/>
        <end position="35"/>
    </location>
</feature>
<proteinExistence type="predicted"/>
<reference evidence="2" key="2">
    <citation type="submission" date="2022-06" db="UniProtKB">
        <authorList>
            <consortium name="EnsemblMetazoa"/>
        </authorList>
    </citation>
    <scope>IDENTIFICATION</scope>
    <source>
        <strain evidence="2">DF5081</strain>
    </source>
</reference>
<evidence type="ECO:0000313" key="2">
    <source>
        <dbReference type="EnsemblMetazoa" id="CJA33330.1"/>
    </source>
</evidence>
<name>A0A8R1EDT9_CAEJA</name>
<dbReference type="AlphaFoldDB" id="A0A8R1EDT9"/>